<gene>
    <name evidence="4" type="primary">pol_636</name>
    <name evidence="4" type="ORF">TNCT_300321</name>
</gene>
<dbReference type="GO" id="GO:0008270">
    <property type="term" value="F:zinc ion binding"/>
    <property type="evidence" value="ECO:0007669"/>
    <property type="project" value="UniProtKB-KW"/>
</dbReference>
<evidence type="ECO:0000313" key="4">
    <source>
        <dbReference type="EMBL" id="GFR26827.1"/>
    </source>
</evidence>
<keyword evidence="1" id="KW-0863">Zinc-finger</keyword>
<evidence type="ECO:0000256" key="1">
    <source>
        <dbReference type="PROSITE-ProRule" id="PRU00047"/>
    </source>
</evidence>
<dbReference type="Proteomes" id="UP000887116">
    <property type="component" value="Unassembled WGS sequence"/>
</dbReference>
<dbReference type="EMBL" id="BMAO01018881">
    <property type="protein sequence ID" value="GFR26827.1"/>
    <property type="molecule type" value="Genomic_DNA"/>
</dbReference>
<dbReference type="PANTHER" id="PTHR46888:SF1">
    <property type="entry name" value="RIBONUCLEASE H"/>
    <property type="match status" value="1"/>
</dbReference>
<feature type="domain" description="CCHC-type" evidence="3">
    <location>
        <begin position="21"/>
        <end position="36"/>
    </location>
</feature>
<dbReference type="GO" id="GO:0003676">
    <property type="term" value="F:nucleic acid binding"/>
    <property type="evidence" value="ECO:0007669"/>
    <property type="project" value="InterPro"/>
</dbReference>
<keyword evidence="5" id="KW-1185">Reference proteome</keyword>
<organism evidence="4 5">
    <name type="scientific">Trichonephila clavata</name>
    <name type="common">Joro spider</name>
    <name type="synonym">Nephila clavata</name>
    <dbReference type="NCBI Taxonomy" id="2740835"/>
    <lineage>
        <taxon>Eukaryota</taxon>
        <taxon>Metazoa</taxon>
        <taxon>Ecdysozoa</taxon>
        <taxon>Arthropoda</taxon>
        <taxon>Chelicerata</taxon>
        <taxon>Arachnida</taxon>
        <taxon>Araneae</taxon>
        <taxon>Araneomorphae</taxon>
        <taxon>Entelegynae</taxon>
        <taxon>Araneoidea</taxon>
        <taxon>Nephilidae</taxon>
        <taxon>Trichonephila</taxon>
    </lineage>
</organism>
<keyword evidence="1" id="KW-0862">Zinc</keyword>
<evidence type="ECO:0000259" key="3">
    <source>
        <dbReference type="PROSITE" id="PS50158"/>
    </source>
</evidence>
<protein>
    <submittedName>
        <fullName evidence="4">Retrovirus-related Pol polyprotein from transposon opus</fullName>
    </submittedName>
</protein>
<reference evidence="4" key="1">
    <citation type="submission" date="2020-07" db="EMBL/GenBank/DDBJ databases">
        <title>Multicomponent nature underlies the extraordinary mechanical properties of spider dragline silk.</title>
        <authorList>
            <person name="Kono N."/>
            <person name="Nakamura H."/>
            <person name="Mori M."/>
            <person name="Yoshida Y."/>
            <person name="Ohtoshi R."/>
            <person name="Malay A.D."/>
            <person name="Moran D.A.P."/>
            <person name="Tomita M."/>
            <person name="Numata K."/>
            <person name="Arakawa K."/>
        </authorList>
    </citation>
    <scope>NUCLEOTIDE SEQUENCE</scope>
</reference>
<evidence type="ECO:0000256" key="2">
    <source>
        <dbReference type="SAM" id="MobiDB-lite"/>
    </source>
</evidence>
<comment type="caution">
    <text evidence="4">The sequence shown here is derived from an EMBL/GenBank/DDBJ whole genome shotgun (WGS) entry which is preliminary data.</text>
</comment>
<dbReference type="Gene3D" id="4.10.60.10">
    <property type="entry name" value="Zinc finger, CCHC-type"/>
    <property type="match status" value="1"/>
</dbReference>
<keyword evidence="1" id="KW-0479">Metal-binding</keyword>
<sequence>MFHQRKENATARRNIPRQRDCYICGSQQHLVRQCPEERMKNGFTQSSRKSIANSSPNDTTNREAVVARVESSYLQLEPNHSIIKPLKRIPIFIDSKEIDAIIDFGSQIAVVHSSLVPRLKDKEGSRIVLTPAFGKKIDAKVCSVSIYFKN</sequence>
<dbReference type="InterPro" id="IPR001878">
    <property type="entry name" value="Znf_CCHC"/>
</dbReference>
<dbReference type="OrthoDB" id="10515648at2759"/>
<dbReference type="PANTHER" id="PTHR46888">
    <property type="entry name" value="ZINC KNUCKLE DOMAINCONTAINING PROTEIN-RELATED"/>
    <property type="match status" value="1"/>
</dbReference>
<dbReference type="AlphaFoldDB" id="A0A8X6LZW0"/>
<name>A0A8X6LZW0_TRICU</name>
<dbReference type="PROSITE" id="PS50158">
    <property type="entry name" value="ZF_CCHC"/>
    <property type="match status" value="1"/>
</dbReference>
<proteinExistence type="predicted"/>
<feature type="region of interest" description="Disordered" evidence="2">
    <location>
        <begin position="38"/>
        <end position="62"/>
    </location>
</feature>
<evidence type="ECO:0000313" key="5">
    <source>
        <dbReference type="Proteomes" id="UP000887116"/>
    </source>
</evidence>
<accession>A0A8X6LZW0</accession>
<feature type="compositionally biased region" description="Polar residues" evidence="2">
    <location>
        <begin position="42"/>
        <end position="59"/>
    </location>
</feature>